<dbReference type="Pfam" id="PF01847">
    <property type="entry name" value="VHL"/>
    <property type="match status" value="1"/>
</dbReference>
<accession>H2XQ20</accession>
<dbReference type="GO" id="GO:0005634">
    <property type="term" value="C:nucleus"/>
    <property type="evidence" value="ECO:0000318"/>
    <property type="project" value="GO_Central"/>
</dbReference>
<dbReference type="InterPro" id="IPR001496">
    <property type="entry name" value="SOCS_box"/>
</dbReference>
<dbReference type="InParanoid" id="H2XQ20"/>
<evidence type="ECO:0000259" key="2">
    <source>
        <dbReference type="PROSITE" id="PS50225"/>
    </source>
</evidence>
<keyword evidence="4" id="KW-1185">Reference proteome</keyword>
<dbReference type="InterPro" id="IPR037140">
    <property type="entry name" value="VHL_beta_dom_sf"/>
</dbReference>
<dbReference type="GO" id="GO:0030891">
    <property type="term" value="C:VCB complex"/>
    <property type="evidence" value="ECO:0000318"/>
    <property type="project" value="GO_Central"/>
</dbReference>
<reference evidence="3" key="3">
    <citation type="submission" date="2025-08" db="UniProtKB">
        <authorList>
            <consortium name="Ensembl"/>
        </authorList>
    </citation>
    <scope>IDENTIFICATION</scope>
</reference>
<protein>
    <recommendedName>
        <fullName evidence="2">SOCS box domain-containing protein</fullName>
    </recommendedName>
</protein>
<feature type="domain" description="SOCS box" evidence="2">
    <location>
        <begin position="114"/>
        <end position="153"/>
    </location>
</feature>
<dbReference type="HOGENOM" id="CLU_116090_1_0_1"/>
<dbReference type="UniPathway" id="UPA00143"/>
<dbReference type="InterPro" id="IPR036208">
    <property type="entry name" value="VHL_sf"/>
</dbReference>
<dbReference type="Proteomes" id="UP000008144">
    <property type="component" value="Chromosome 14"/>
</dbReference>
<proteinExistence type="predicted"/>
<sequence length="167" mass="19743">MENIDTPGDRSDVLKSCRSNQVSYVKFCNKTGTYISLEWIDFRGHHIKYIERLKPDHEFAVQTFVGHPWMAFDSKYRYRMGFSKERTFVYFPIGSFMDGYTPSQTSVVVYQLERTLKQLCLQVIHKHLKNITSVNHLPIPQPLKVNIRRLFFNQADHDLPIRLVEMD</sequence>
<name>H2XQ20_CIOIN</name>
<evidence type="ECO:0000256" key="1">
    <source>
        <dbReference type="ARBA" id="ARBA00004906"/>
    </source>
</evidence>
<reference evidence="3" key="2">
    <citation type="journal article" date="2008" name="Genome Biol.">
        <title>Improved genome assembly and evidence-based global gene model set for the chordate Ciona intestinalis: new insight into intron and operon populations.</title>
        <authorList>
            <person name="Satou Y."/>
            <person name="Mineta K."/>
            <person name="Ogasawara M."/>
            <person name="Sasakura Y."/>
            <person name="Shoguchi E."/>
            <person name="Ueno K."/>
            <person name="Yamada L."/>
            <person name="Matsumoto J."/>
            <person name="Wasserscheid J."/>
            <person name="Dewar K."/>
            <person name="Wiley G.B."/>
            <person name="Macmil S.L."/>
            <person name="Roe B.A."/>
            <person name="Zeller R.W."/>
            <person name="Hastings K.E."/>
            <person name="Lemaire P."/>
            <person name="Lindquist E."/>
            <person name="Endo T."/>
            <person name="Hotta K."/>
            <person name="Inaba K."/>
        </authorList>
    </citation>
    <scope>NUCLEOTIDE SEQUENCE [LARGE SCALE GENOMIC DNA]</scope>
    <source>
        <strain evidence="3">wild type</strain>
    </source>
</reference>
<dbReference type="EMBL" id="EAAA01001277">
    <property type="status" value="NOT_ANNOTATED_CDS"/>
    <property type="molecule type" value="Genomic_DNA"/>
</dbReference>
<reference evidence="3" key="4">
    <citation type="submission" date="2025-09" db="UniProtKB">
        <authorList>
            <consortium name="Ensembl"/>
        </authorList>
    </citation>
    <scope>IDENTIFICATION</scope>
</reference>
<dbReference type="FunFam" id="2.60.40.780:FF:000003">
    <property type="entry name" value="Protein Vhl"/>
    <property type="match status" value="1"/>
</dbReference>
<dbReference type="Gene3D" id="2.60.40.780">
    <property type="entry name" value="von Hippel-Lindau disease tumour suppressor, beta domain"/>
    <property type="match status" value="1"/>
</dbReference>
<dbReference type="InterPro" id="IPR024053">
    <property type="entry name" value="VHL_beta_dom"/>
</dbReference>
<reference evidence="4" key="1">
    <citation type="journal article" date="2002" name="Science">
        <title>The draft genome of Ciona intestinalis: insights into chordate and vertebrate origins.</title>
        <authorList>
            <person name="Dehal P."/>
            <person name="Satou Y."/>
            <person name="Campbell R.K."/>
            <person name="Chapman J."/>
            <person name="Degnan B."/>
            <person name="De Tomaso A."/>
            <person name="Davidson B."/>
            <person name="Di Gregorio A."/>
            <person name="Gelpke M."/>
            <person name="Goodstein D.M."/>
            <person name="Harafuji N."/>
            <person name="Hastings K.E."/>
            <person name="Ho I."/>
            <person name="Hotta K."/>
            <person name="Huang W."/>
            <person name="Kawashima T."/>
            <person name="Lemaire P."/>
            <person name="Martinez D."/>
            <person name="Meinertzhagen I.A."/>
            <person name="Necula S."/>
            <person name="Nonaka M."/>
            <person name="Putnam N."/>
            <person name="Rash S."/>
            <person name="Saiga H."/>
            <person name="Satake M."/>
            <person name="Terry A."/>
            <person name="Yamada L."/>
            <person name="Wang H.G."/>
            <person name="Awazu S."/>
            <person name="Azumi K."/>
            <person name="Boore J."/>
            <person name="Branno M."/>
            <person name="Chin-Bow S."/>
            <person name="DeSantis R."/>
            <person name="Doyle S."/>
            <person name="Francino P."/>
            <person name="Keys D.N."/>
            <person name="Haga S."/>
            <person name="Hayashi H."/>
            <person name="Hino K."/>
            <person name="Imai K.S."/>
            <person name="Inaba K."/>
            <person name="Kano S."/>
            <person name="Kobayashi K."/>
            <person name="Kobayashi M."/>
            <person name="Lee B.I."/>
            <person name="Makabe K.W."/>
            <person name="Manohar C."/>
            <person name="Matassi G."/>
            <person name="Medina M."/>
            <person name="Mochizuki Y."/>
            <person name="Mount S."/>
            <person name="Morishita T."/>
            <person name="Miura S."/>
            <person name="Nakayama A."/>
            <person name="Nishizaka S."/>
            <person name="Nomoto H."/>
            <person name="Ohta F."/>
            <person name="Oishi K."/>
            <person name="Rigoutsos I."/>
            <person name="Sano M."/>
            <person name="Sasaki A."/>
            <person name="Sasakura Y."/>
            <person name="Shoguchi E."/>
            <person name="Shin-i T."/>
            <person name="Spagnuolo A."/>
            <person name="Stainier D."/>
            <person name="Suzuki M.M."/>
            <person name="Tassy O."/>
            <person name="Takatori N."/>
            <person name="Tokuoka M."/>
            <person name="Yagi K."/>
            <person name="Yoshizaki F."/>
            <person name="Wada S."/>
            <person name="Zhang C."/>
            <person name="Hyatt P.D."/>
            <person name="Larimer F."/>
            <person name="Detter C."/>
            <person name="Doggett N."/>
            <person name="Glavina T."/>
            <person name="Hawkins T."/>
            <person name="Richardson P."/>
            <person name="Lucas S."/>
            <person name="Kohara Y."/>
            <person name="Levine M."/>
            <person name="Satoh N."/>
            <person name="Rokhsar D.S."/>
        </authorList>
    </citation>
    <scope>NUCLEOTIDE SEQUENCE [LARGE SCALE GENOMIC DNA]</scope>
</reference>
<evidence type="ECO:0000313" key="4">
    <source>
        <dbReference type="Proteomes" id="UP000008144"/>
    </source>
</evidence>
<evidence type="ECO:0000313" key="3">
    <source>
        <dbReference type="Ensembl" id="ENSCINP00000031754.1"/>
    </source>
</evidence>
<dbReference type="GO" id="GO:0016567">
    <property type="term" value="P:protein ubiquitination"/>
    <property type="evidence" value="ECO:0000318"/>
    <property type="project" value="GO_Central"/>
</dbReference>
<dbReference type="STRING" id="7719.ENSCINP00000031754"/>
<dbReference type="Ensembl" id="ENSCINT00000030270.1">
    <property type="protein sequence ID" value="ENSCINP00000031754.1"/>
    <property type="gene ID" value="ENSCING00000022669.1"/>
</dbReference>
<dbReference type="PROSITE" id="PS50225">
    <property type="entry name" value="SOCS"/>
    <property type="match status" value="1"/>
</dbReference>
<dbReference type="SUPFAM" id="SSF49468">
    <property type="entry name" value="VHL"/>
    <property type="match status" value="1"/>
</dbReference>
<organism evidence="3 4">
    <name type="scientific">Ciona intestinalis</name>
    <name type="common">Transparent sea squirt</name>
    <name type="synonym">Ascidia intestinalis</name>
    <dbReference type="NCBI Taxonomy" id="7719"/>
    <lineage>
        <taxon>Eukaryota</taxon>
        <taxon>Metazoa</taxon>
        <taxon>Chordata</taxon>
        <taxon>Tunicata</taxon>
        <taxon>Ascidiacea</taxon>
        <taxon>Phlebobranchia</taxon>
        <taxon>Cionidae</taxon>
        <taxon>Ciona</taxon>
    </lineage>
</organism>
<comment type="pathway">
    <text evidence="1">Protein modification; protein ubiquitination.</text>
</comment>
<dbReference type="AlphaFoldDB" id="H2XQ20"/>